<dbReference type="InterPro" id="IPR002509">
    <property type="entry name" value="NODB_dom"/>
</dbReference>
<sequence>MSLKTRKFVLTYLLLGLTVLCCMLTIQTYHSRLPFVARLFYSGGSVASTADLRPSPAEPHGTYYKDHVIVLMYHEVMKKPHDAGALSVVKFKRQLELMKANNFHWITMDQYRGFILRGDRVPENAVLLTFDDGYESFYQDVYPILRKYKAPATNFLIVSSVGNPRHAGVPKLNWDQVKEMSRTGISFYSHSFDSHRYVPRDAKGKQLIAALTGPIYLKDKGRRETKKEYMQRVKADLEQANLVLEEKLGNSNHVLAFPYGAFSKPLLDICAQLGIDVTLTVKDGLDSPHQTNGFRLNAGGAQNNPDLQVALMKQAMERLGHAHFDLAPERKREALWTLAAMVIVAALLAESTFKQQQQKRRVSNAA</sequence>
<evidence type="ECO:0000256" key="1">
    <source>
        <dbReference type="ARBA" id="ARBA00004613"/>
    </source>
</evidence>
<evidence type="ECO:0000313" key="5">
    <source>
        <dbReference type="EMBL" id="MBP3966117.1"/>
    </source>
</evidence>
<dbReference type="InterPro" id="IPR011330">
    <property type="entry name" value="Glyco_hydro/deAcase_b/a-brl"/>
</dbReference>
<evidence type="ECO:0000313" key="6">
    <source>
        <dbReference type="Proteomes" id="UP000673394"/>
    </source>
</evidence>
<dbReference type="Proteomes" id="UP000673394">
    <property type="component" value="Unassembled WGS sequence"/>
</dbReference>
<comment type="subcellular location">
    <subcellularLocation>
        <location evidence="1">Secreted</location>
    </subcellularLocation>
</comment>
<keyword evidence="3" id="KW-0472">Membrane</keyword>
<feature type="domain" description="NodB homology" evidence="4">
    <location>
        <begin position="124"/>
        <end position="366"/>
    </location>
</feature>
<evidence type="ECO:0000256" key="2">
    <source>
        <dbReference type="ARBA" id="ARBA00022729"/>
    </source>
</evidence>
<comment type="caution">
    <text evidence="5">The sequence shown here is derived from an EMBL/GenBank/DDBJ whole genome shotgun (WGS) entry which is preliminary data.</text>
</comment>
<keyword evidence="3" id="KW-1133">Transmembrane helix</keyword>
<dbReference type="RefSeq" id="WP_210663045.1">
    <property type="nucleotide sequence ID" value="NZ_JAGKSP010000015.1"/>
</dbReference>
<keyword evidence="2" id="KW-0732">Signal</keyword>
<dbReference type="PANTHER" id="PTHR34216:SF3">
    <property type="entry name" value="POLY-BETA-1,6-N-ACETYL-D-GLUCOSAMINE N-DEACETYLASE"/>
    <property type="match status" value="1"/>
</dbReference>
<name>A0ABS5CJR9_9BACL</name>
<dbReference type="Pfam" id="PF01522">
    <property type="entry name" value="Polysacc_deac_1"/>
    <property type="match status" value="1"/>
</dbReference>
<dbReference type="Gene3D" id="3.20.20.370">
    <property type="entry name" value="Glycoside hydrolase/deacetylase"/>
    <property type="match status" value="1"/>
</dbReference>
<evidence type="ECO:0000256" key="3">
    <source>
        <dbReference type="SAM" id="Phobius"/>
    </source>
</evidence>
<dbReference type="PANTHER" id="PTHR34216">
    <property type="match status" value="1"/>
</dbReference>
<keyword evidence="6" id="KW-1185">Reference proteome</keyword>
<accession>A0ABS5CJR9</accession>
<organism evidence="5 6">
    <name type="scientific">Paenibacillus lignilyticus</name>
    <dbReference type="NCBI Taxonomy" id="1172615"/>
    <lineage>
        <taxon>Bacteria</taxon>
        <taxon>Bacillati</taxon>
        <taxon>Bacillota</taxon>
        <taxon>Bacilli</taxon>
        <taxon>Bacillales</taxon>
        <taxon>Paenibacillaceae</taxon>
        <taxon>Paenibacillus</taxon>
    </lineage>
</organism>
<evidence type="ECO:0000259" key="4">
    <source>
        <dbReference type="PROSITE" id="PS51677"/>
    </source>
</evidence>
<keyword evidence="3" id="KW-0812">Transmembrane</keyword>
<dbReference type="PROSITE" id="PS51677">
    <property type="entry name" value="NODB"/>
    <property type="match status" value="1"/>
</dbReference>
<feature type="transmembrane region" description="Helical" evidence="3">
    <location>
        <begin position="334"/>
        <end position="353"/>
    </location>
</feature>
<proteinExistence type="predicted"/>
<gene>
    <name evidence="5" type="ORF">I8J30_25780</name>
</gene>
<dbReference type="EMBL" id="JAGKSP010000015">
    <property type="protein sequence ID" value="MBP3966117.1"/>
    <property type="molecule type" value="Genomic_DNA"/>
</dbReference>
<dbReference type="SUPFAM" id="SSF88713">
    <property type="entry name" value="Glycoside hydrolase/deacetylase"/>
    <property type="match status" value="1"/>
</dbReference>
<reference evidence="5 6" key="1">
    <citation type="submission" date="2021-04" db="EMBL/GenBank/DDBJ databases">
        <title>Paenibacillus sp. DLE-14 whole genome sequence.</title>
        <authorList>
            <person name="Ham Y.J."/>
        </authorList>
    </citation>
    <scope>NUCLEOTIDE SEQUENCE [LARGE SCALE GENOMIC DNA]</scope>
    <source>
        <strain evidence="5 6">DLE-14</strain>
    </source>
</reference>
<protein>
    <submittedName>
        <fullName evidence="5">Polysaccharide deacetylase family protein</fullName>
    </submittedName>
</protein>
<dbReference type="InterPro" id="IPR051398">
    <property type="entry name" value="Polysacch_Deacetylase"/>
</dbReference>